<protein>
    <recommendedName>
        <fullName evidence="2">Potassium channel tetramerisation-type BTB domain-containing protein</fullName>
    </recommendedName>
</protein>
<keyword evidence="4" id="KW-1185">Reference proteome</keyword>
<feature type="region of interest" description="Disordered" evidence="1">
    <location>
        <begin position="234"/>
        <end position="277"/>
    </location>
</feature>
<dbReference type="InterPro" id="IPR011333">
    <property type="entry name" value="SKP1/BTB/POZ_sf"/>
</dbReference>
<comment type="caution">
    <text evidence="3">The sequence shown here is derived from an EMBL/GenBank/DDBJ whole genome shotgun (WGS) entry which is preliminary data.</text>
</comment>
<accession>A0AAD3D0K1</accession>
<organism evidence="3 4">
    <name type="scientific">Chaetoceros tenuissimus</name>
    <dbReference type="NCBI Taxonomy" id="426638"/>
    <lineage>
        <taxon>Eukaryota</taxon>
        <taxon>Sar</taxon>
        <taxon>Stramenopiles</taxon>
        <taxon>Ochrophyta</taxon>
        <taxon>Bacillariophyta</taxon>
        <taxon>Coscinodiscophyceae</taxon>
        <taxon>Chaetocerotophycidae</taxon>
        <taxon>Chaetocerotales</taxon>
        <taxon>Chaetocerotaceae</taxon>
        <taxon>Chaetoceros</taxon>
    </lineage>
</organism>
<feature type="domain" description="Potassium channel tetramerisation-type BTB" evidence="2">
    <location>
        <begin position="9"/>
        <end position="91"/>
    </location>
</feature>
<proteinExistence type="predicted"/>
<evidence type="ECO:0000256" key="1">
    <source>
        <dbReference type="SAM" id="MobiDB-lite"/>
    </source>
</evidence>
<evidence type="ECO:0000259" key="2">
    <source>
        <dbReference type="Pfam" id="PF02214"/>
    </source>
</evidence>
<sequence>MSVNQKKTIKLNVGGSPYNVPLELINRFPDSKLAKTISERKEGNHSIDFGGNGKMFEYVLAYMRHSFVELPQGESKAIFVKELEYFDIEVDVASISSYCQDNLERSLLEHARKTAVAGLNYICGKTALDIRLKALKIQLKETLKRPATSKRSNIRQKFSISYKKKHIIDYFEDLNVHDEEVKKEFIKTINAIAILKASKIVVTHVNMKKTLGGGKVKEIVVHIDSAHYGKKKVEHEEKEYAESLDNSTDVEEEVDNTNYDTTSSLDSTRSSLNDSTSINWGTTVDKKDACI</sequence>
<name>A0AAD3D0K1_9STRA</name>
<dbReference type="SUPFAM" id="SSF54695">
    <property type="entry name" value="POZ domain"/>
    <property type="match status" value="1"/>
</dbReference>
<evidence type="ECO:0000313" key="3">
    <source>
        <dbReference type="EMBL" id="GFH55449.1"/>
    </source>
</evidence>
<dbReference type="GO" id="GO:0051260">
    <property type="term" value="P:protein homooligomerization"/>
    <property type="evidence" value="ECO:0007669"/>
    <property type="project" value="InterPro"/>
</dbReference>
<dbReference type="Proteomes" id="UP001054902">
    <property type="component" value="Unassembled WGS sequence"/>
</dbReference>
<dbReference type="InterPro" id="IPR003131">
    <property type="entry name" value="T1-type_BTB"/>
</dbReference>
<feature type="compositionally biased region" description="Low complexity" evidence="1">
    <location>
        <begin position="260"/>
        <end position="277"/>
    </location>
</feature>
<dbReference type="PANTHER" id="PTHR14499">
    <property type="entry name" value="POTASSIUM CHANNEL TETRAMERIZATION DOMAIN-CONTAINING"/>
    <property type="match status" value="1"/>
</dbReference>
<dbReference type="AlphaFoldDB" id="A0AAD3D0K1"/>
<dbReference type="PANTHER" id="PTHR14499:SF136">
    <property type="entry name" value="GH08630P"/>
    <property type="match status" value="1"/>
</dbReference>
<reference evidence="3 4" key="1">
    <citation type="journal article" date="2021" name="Sci. Rep.">
        <title>The genome of the diatom Chaetoceros tenuissimus carries an ancient integrated fragment of an extant virus.</title>
        <authorList>
            <person name="Hongo Y."/>
            <person name="Kimura K."/>
            <person name="Takaki Y."/>
            <person name="Yoshida Y."/>
            <person name="Baba S."/>
            <person name="Kobayashi G."/>
            <person name="Nagasaki K."/>
            <person name="Hano T."/>
            <person name="Tomaru Y."/>
        </authorList>
    </citation>
    <scope>NUCLEOTIDE SEQUENCE [LARGE SCALE GENOMIC DNA]</scope>
    <source>
        <strain evidence="3 4">NIES-3715</strain>
    </source>
</reference>
<gene>
    <name evidence="3" type="ORF">CTEN210_11925</name>
</gene>
<dbReference type="EMBL" id="BLLK01000049">
    <property type="protein sequence ID" value="GFH55449.1"/>
    <property type="molecule type" value="Genomic_DNA"/>
</dbReference>
<dbReference type="Pfam" id="PF02214">
    <property type="entry name" value="BTB_2"/>
    <property type="match status" value="1"/>
</dbReference>
<evidence type="ECO:0000313" key="4">
    <source>
        <dbReference type="Proteomes" id="UP001054902"/>
    </source>
</evidence>
<dbReference type="Gene3D" id="3.30.710.10">
    <property type="entry name" value="Potassium Channel Kv1.1, Chain A"/>
    <property type="match status" value="1"/>
</dbReference>